<proteinExistence type="predicted"/>
<feature type="domain" description="J" evidence="2">
    <location>
        <begin position="178"/>
        <end position="233"/>
    </location>
</feature>
<dbReference type="InterPro" id="IPR001623">
    <property type="entry name" value="DnaJ_domain"/>
</dbReference>
<evidence type="ECO:0000259" key="2">
    <source>
        <dbReference type="PROSITE" id="PS50076"/>
    </source>
</evidence>
<keyword evidence="4" id="KW-1185">Reference proteome</keyword>
<dbReference type="PROSITE" id="PS50076">
    <property type="entry name" value="DNAJ_2"/>
    <property type="match status" value="1"/>
</dbReference>
<dbReference type="AlphaFoldDB" id="A0A7X0DN50"/>
<evidence type="ECO:0000313" key="3">
    <source>
        <dbReference type="EMBL" id="MBB6209867.1"/>
    </source>
</evidence>
<organism evidence="3 4">
    <name type="scientific">Novispirillum itersonii</name>
    <name type="common">Aquaspirillum itersonii</name>
    <dbReference type="NCBI Taxonomy" id="189"/>
    <lineage>
        <taxon>Bacteria</taxon>
        <taxon>Pseudomonadati</taxon>
        <taxon>Pseudomonadota</taxon>
        <taxon>Alphaproteobacteria</taxon>
        <taxon>Rhodospirillales</taxon>
        <taxon>Novispirillaceae</taxon>
        <taxon>Novispirillum</taxon>
    </lineage>
</organism>
<sequence>MATLKDSYTLSCSSAFREAVLALAERRHVNAGDVARSVMLVVPEPVIEAFADPGEPPEDDRETVVLKSGRAEGRPWKRKPRLQVRLPPGLTVPFIRKALNLALALDGGTMSLDVDHPDALDARQAEVAAAEAERARDEERRQKQKELMALREEIDRLRTVISVLSFDPLPNGVTTRAEALHILGFSPYSDPSAREIRARFRMLATVHHPDSSYGNHNRMSQLNAAMDMLRKAG</sequence>
<dbReference type="EMBL" id="JACIIX010000003">
    <property type="protein sequence ID" value="MBB6209867.1"/>
    <property type="molecule type" value="Genomic_DNA"/>
</dbReference>
<gene>
    <name evidence="3" type="ORF">FHS48_001275</name>
</gene>
<dbReference type="SUPFAM" id="SSF46565">
    <property type="entry name" value="Chaperone J-domain"/>
    <property type="match status" value="1"/>
</dbReference>
<protein>
    <recommendedName>
        <fullName evidence="2">J domain-containing protein</fullName>
    </recommendedName>
</protein>
<keyword evidence="1" id="KW-0175">Coiled coil</keyword>
<dbReference type="InterPro" id="IPR036869">
    <property type="entry name" value="J_dom_sf"/>
</dbReference>
<comment type="caution">
    <text evidence="3">The sequence shown here is derived from an EMBL/GenBank/DDBJ whole genome shotgun (WGS) entry which is preliminary data.</text>
</comment>
<evidence type="ECO:0000313" key="4">
    <source>
        <dbReference type="Proteomes" id="UP000544872"/>
    </source>
</evidence>
<dbReference type="Proteomes" id="UP000544872">
    <property type="component" value="Unassembled WGS sequence"/>
</dbReference>
<name>A0A7X0DN50_NOVIT</name>
<evidence type="ECO:0000256" key="1">
    <source>
        <dbReference type="SAM" id="Coils"/>
    </source>
</evidence>
<reference evidence="3 4" key="1">
    <citation type="submission" date="2020-08" db="EMBL/GenBank/DDBJ databases">
        <title>Genomic Encyclopedia of Type Strains, Phase IV (KMG-IV): sequencing the most valuable type-strain genomes for metagenomic binning, comparative biology and taxonomic classification.</title>
        <authorList>
            <person name="Goeker M."/>
        </authorList>
    </citation>
    <scope>NUCLEOTIDE SEQUENCE [LARGE SCALE GENOMIC DNA]</scope>
    <source>
        <strain evidence="3 4">DSM 11590</strain>
    </source>
</reference>
<dbReference type="RefSeq" id="WP_184262471.1">
    <property type="nucleotide sequence ID" value="NZ_JACIIX010000003.1"/>
</dbReference>
<dbReference type="Gene3D" id="1.10.287.110">
    <property type="entry name" value="DnaJ domain"/>
    <property type="match status" value="1"/>
</dbReference>
<accession>A0A7X0DN50</accession>
<feature type="coiled-coil region" evidence="1">
    <location>
        <begin position="120"/>
        <end position="160"/>
    </location>
</feature>